<reference evidence="4 5" key="1">
    <citation type="submission" date="2020-08" db="EMBL/GenBank/DDBJ databases">
        <title>Genomic Encyclopedia of Type Strains, Phase IV (KMG-IV): sequencing the most valuable type-strain genomes for metagenomic binning, comparative biology and taxonomic classification.</title>
        <authorList>
            <person name="Goeker M."/>
        </authorList>
    </citation>
    <scope>NUCLEOTIDE SEQUENCE [LARGE SCALE GENOMIC DNA]</scope>
    <source>
        <strain evidence="4 5">DSM 106146</strain>
    </source>
</reference>
<evidence type="ECO:0000256" key="2">
    <source>
        <dbReference type="PROSITE-ProRule" id="PRU00335"/>
    </source>
</evidence>
<dbReference type="AlphaFoldDB" id="A0A7W8HCT7"/>
<dbReference type="GO" id="GO:0003677">
    <property type="term" value="F:DNA binding"/>
    <property type="evidence" value="ECO:0007669"/>
    <property type="project" value="UniProtKB-UniRule"/>
</dbReference>
<evidence type="ECO:0000259" key="3">
    <source>
        <dbReference type="PROSITE" id="PS50977"/>
    </source>
</evidence>
<dbReference type="InterPro" id="IPR001647">
    <property type="entry name" value="HTH_TetR"/>
</dbReference>
<feature type="domain" description="HTH tetR-type" evidence="3">
    <location>
        <begin position="11"/>
        <end position="71"/>
    </location>
</feature>
<accession>A0A7W8HCT7</accession>
<name>A0A7W8HCT7_9FIRM</name>
<dbReference type="RefSeq" id="WP_183776185.1">
    <property type="nucleotide sequence ID" value="NZ_CAWVEG010000121.1"/>
</dbReference>
<dbReference type="PROSITE" id="PS50977">
    <property type="entry name" value="HTH_TETR_2"/>
    <property type="match status" value="1"/>
</dbReference>
<dbReference type="Pfam" id="PF14278">
    <property type="entry name" value="TetR_C_8"/>
    <property type="match status" value="1"/>
</dbReference>
<dbReference type="SUPFAM" id="SSF46689">
    <property type="entry name" value="Homeodomain-like"/>
    <property type="match status" value="1"/>
</dbReference>
<dbReference type="PANTHER" id="PTHR43479:SF7">
    <property type="entry name" value="TETR-FAMILY TRANSCRIPTIONAL REGULATOR"/>
    <property type="match status" value="1"/>
</dbReference>
<protein>
    <submittedName>
        <fullName evidence="4">AcrR family transcriptional regulator</fullName>
    </submittedName>
</protein>
<dbReference type="PANTHER" id="PTHR43479">
    <property type="entry name" value="ACREF/ENVCD OPERON REPRESSOR-RELATED"/>
    <property type="match status" value="1"/>
</dbReference>
<keyword evidence="1 2" id="KW-0238">DNA-binding</keyword>
<dbReference type="InterPro" id="IPR039532">
    <property type="entry name" value="TetR_C_Firmicutes"/>
</dbReference>
<comment type="caution">
    <text evidence="4">The sequence shown here is derived from an EMBL/GenBank/DDBJ whole genome shotgun (WGS) entry which is preliminary data.</text>
</comment>
<dbReference type="EMBL" id="JACHFW010000017">
    <property type="protein sequence ID" value="MBB5265969.1"/>
    <property type="molecule type" value="Genomic_DNA"/>
</dbReference>
<evidence type="ECO:0000313" key="4">
    <source>
        <dbReference type="EMBL" id="MBB5265969.1"/>
    </source>
</evidence>
<dbReference type="Gene3D" id="1.10.357.10">
    <property type="entry name" value="Tetracycline Repressor, domain 2"/>
    <property type="match status" value="1"/>
</dbReference>
<keyword evidence="5" id="KW-1185">Reference proteome</keyword>
<proteinExistence type="predicted"/>
<dbReference type="InterPro" id="IPR050624">
    <property type="entry name" value="HTH-type_Tx_Regulator"/>
</dbReference>
<dbReference type="InterPro" id="IPR009057">
    <property type="entry name" value="Homeodomain-like_sf"/>
</dbReference>
<sequence>MQSGPNREKQERTKKKLRDAFMTLYKKNPIEKITVRQVSELAGVTRSTFYAYYDSVYAVLEAIEDELQEGLGTYFEQYSGGILERAALKPYDSSVKWFEYCHEHREYLLILLGPSGDPSFEYKLRKRLKVDINRMMDEDGMLNDNLRKYVVEYVVGATLSLMYFWLENDDSLSAEEIAVVANLIRNTKIVLQKMRKK</sequence>
<evidence type="ECO:0000256" key="1">
    <source>
        <dbReference type="ARBA" id="ARBA00023125"/>
    </source>
</evidence>
<dbReference type="Proteomes" id="UP000543642">
    <property type="component" value="Unassembled WGS sequence"/>
</dbReference>
<evidence type="ECO:0000313" key="5">
    <source>
        <dbReference type="Proteomes" id="UP000543642"/>
    </source>
</evidence>
<organism evidence="4 5">
    <name type="scientific">Catenibacillus scindens</name>
    <dbReference type="NCBI Taxonomy" id="673271"/>
    <lineage>
        <taxon>Bacteria</taxon>
        <taxon>Bacillati</taxon>
        <taxon>Bacillota</taxon>
        <taxon>Clostridia</taxon>
        <taxon>Lachnospirales</taxon>
        <taxon>Lachnospiraceae</taxon>
        <taxon>Catenibacillus</taxon>
    </lineage>
</organism>
<gene>
    <name evidence="4" type="ORF">HNP82_003121</name>
</gene>
<feature type="DNA-binding region" description="H-T-H motif" evidence="2">
    <location>
        <begin position="34"/>
        <end position="53"/>
    </location>
</feature>